<evidence type="ECO:0000259" key="9">
    <source>
        <dbReference type="Pfam" id="PF01035"/>
    </source>
</evidence>
<organism evidence="11 12">
    <name type="scientific">Methanocorpusculum petauri</name>
    <dbReference type="NCBI Taxonomy" id="3002863"/>
    <lineage>
        <taxon>Archaea</taxon>
        <taxon>Methanobacteriati</taxon>
        <taxon>Methanobacteriota</taxon>
        <taxon>Stenosarchaea group</taxon>
        <taxon>Methanomicrobia</taxon>
        <taxon>Methanomicrobiales</taxon>
        <taxon>Methanocorpusculaceae</taxon>
        <taxon>Methanocorpusculum</taxon>
    </lineage>
</organism>
<protein>
    <recommendedName>
        <fullName evidence="8">Methylated-DNA--protein-cysteine methyltransferase</fullName>
        <ecNumber evidence="8">2.1.1.63</ecNumber>
    </recommendedName>
    <alternativeName>
        <fullName evidence="8">6-O-methylguanine-DNA methyltransferase</fullName>
        <shortName evidence="8">MGMT</shortName>
    </alternativeName>
    <alternativeName>
        <fullName evidence="8">O-6-methylguanine-DNA-alkyltransferase</fullName>
    </alternativeName>
</protein>
<dbReference type="Pfam" id="PF01035">
    <property type="entry name" value="DNA_binding_1"/>
    <property type="match status" value="1"/>
</dbReference>
<evidence type="ECO:0000256" key="5">
    <source>
        <dbReference type="ARBA" id="ARBA00022763"/>
    </source>
</evidence>
<evidence type="ECO:0000256" key="3">
    <source>
        <dbReference type="ARBA" id="ARBA00022603"/>
    </source>
</evidence>
<comment type="function">
    <text evidence="8">Involved in the cellular defense against the biological effects of O6-methylguanine (O6-MeG) and O4-methylthymine (O4-MeT) in DNA. Repairs the methylated nucleobase in DNA by stoichiometrically transferring the methyl group to a cysteine residue in the enzyme. This is a suicide reaction: the enzyme is irreversibly inactivated.</text>
</comment>
<comment type="caution">
    <text evidence="11">The sequence shown here is derived from an EMBL/GenBank/DDBJ whole genome shotgun (WGS) entry which is preliminary data.</text>
</comment>
<dbReference type="PANTHER" id="PTHR10815:SF5">
    <property type="entry name" value="METHYLATED-DNA--PROTEIN-CYSTEINE METHYLTRANSFERASE"/>
    <property type="match status" value="1"/>
</dbReference>
<evidence type="ECO:0000259" key="10">
    <source>
        <dbReference type="Pfam" id="PF02870"/>
    </source>
</evidence>
<evidence type="ECO:0000256" key="6">
    <source>
        <dbReference type="ARBA" id="ARBA00023204"/>
    </source>
</evidence>
<keyword evidence="3 8" id="KW-0489">Methyltransferase</keyword>
<keyword evidence="6 8" id="KW-0234">DNA repair</keyword>
<evidence type="ECO:0000313" key="11">
    <source>
        <dbReference type="EMBL" id="MCZ0860165.1"/>
    </source>
</evidence>
<reference evidence="11" key="1">
    <citation type="submission" date="2022-12" db="EMBL/GenBank/DDBJ databases">
        <title>Isolation and characterisation of novel Methanocorpusculum spp. from native Australian herbivores indicates the genus is ancestrally host-associated.</title>
        <authorList>
            <person name="Volmer J.G."/>
            <person name="Soo R.M."/>
            <person name="Evans P.N."/>
            <person name="Hoedt E.C."/>
            <person name="Astorga Alsina A.L."/>
            <person name="Woodcroft B.J."/>
            <person name="Tyson G.W."/>
            <person name="Hugenholtz P."/>
            <person name="Morrison M."/>
        </authorList>
    </citation>
    <scope>NUCLEOTIDE SEQUENCE</scope>
    <source>
        <strain evidence="11">MG</strain>
    </source>
</reference>
<dbReference type="InterPro" id="IPR001497">
    <property type="entry name" value="MethylDNA_cys_MeTrfase_AS"/>
</dbReference>
<proteinExistence type="inferred from homology"/>
<comment type="subcellular location">
    <subcellularLocation>
        <location evidence="8">Cytoplasm</location>
    </subcellularLocation>
</comment>
<keyword evidence="2 8" id="KW-0963">Cytoplasm</keyword>
<sequence length="182" mass="19896">MNNRYYSTHYLSPLGGLTLASDGKNIAGLWMEGQKYFGDTIPAEMTEINDLPVFAAAENWLDRYFAGEKPAVSDLPLAPVGNTFRQIVWEILCEIPYGEITTYREIAKEVATRMHKEKMSSQAVGGAVGHNPISIIIPCHRVVGTNGSLTGYAGGLEKKIWLLEHEGVAVSALFLPKKGTAL</sequence>
<dbReference type="InterPro" id="IPR036217">
    <property type="entry name" value="MethylDNA_cys_MeTrfase_DNAb"/>
</dbReference>
<dbReference type="CDD" id="cd06445">
    <property type="entry name" value="ATase"/>
    <property type="match status" value="1"/>
</dbReference>
<dbReference type="InterPro" id="IPR023546">
    <property type="entry name" value="MGMT"/>
</dbReference>
<dbReference type="EC" id="2.1.1.63" evidence="8"/>
<evidence type="ECO:0000256" key="8">
    <source>
        <dbReference type="HAMAP-Rule" id="MF_00772"/>
    </source>
</evidence>
<dbReference type="InterPro" id="IPR036631">
    <property type="entry name" value="MGMT_N_sf"/>
</dbReference>
<keyword evidence="12" id="KW-1185">Reference proteome</keyword>
<feature type="domain" description="Methylated-DNA-[protein]-cysteine S-methyltransferase DNA binding" evidence="9">
    <location>
        <begin position="84"/>
        <end position="168"/>
    </location>
</feature>
<dbReference type="InterPro" id="IPR008332">
    <property type="entry name" value="MethylG_MeTrfase_N"/>
</dbReference>
<feature type="active site" description="Nucleophile; methyl group acceptor" evidence="8">
    <location>
        <position position="139"/>
    </location>
</feature>
<dbReference type="HAMAP" id="MF_00772">
    <property type="entry name" value="OGT"/>
    <property type="match status" value="1"/>
</dbReference>
<dbReference type="Gene3D" id="3.30.160.70">
    <property type="entry name" value="Methylated DNA-protein cysteine methyltransferase domain"/>
    <property type="match status" value="1"/>
</dbReference>
<accession>A0ABT4IEJ9</accession>
<comment type="miscellaneous">
    <text evidence="8">This enzyme catalyzes only one turnover and therefore is not strictly catalytic. According to one definition, an enzyme is a biocatalyst that acts repeatedly and over many reaction cycles.</text>
</comment>
<dbReference type="Proteomes" id="UP001141422">
    <property type="component" value="Unassembled WGS sequence"/>
</dbReference>
<evidence type="ECO:0000256" key="1">
    <source>
        <dbReference type="ARBA" id="ARBA00001286"/>
    </source>
</evidence>
<dbReference type="NCBIfam" id="TIGR00589">
    <property type="entry name" value="ogt"/>
    <property type="match status" value="1"/>
</dbReference>
<dbReference type="Gene3D" id="1.10.10.10">
    <property type="entry name" value="Winged helix-like DNA-binding domain superfamily/Winged helix DNA-binding domain"/>
    <property type="match status" value="1"/>
</dbReference>
<gene>
    <name evidence="8" type="primary">ogt</name>
    <name evidence="11" type="ORF">O0S10_02835</name>
</gene>
<keyword evidence="5 8" id="KW-0227">DNA damage</keyword>
<dbReference type="SUPFAM" id="SSF46767">
    <property type="entry name" value="Methylated DNA-protein cysteine methyltransferase, C-terminal domain"/>
    <property type="match status" value="1"/>
</dbReference>
<evidence type="ECO:0000256" key="4">
    <source>
        <dbReference type="ARBA" id="ARBA00022679"/>
    </source>
</evidence>
<evidence type="ECO:0000256" key="2">
    <source>
        <dbReference type="ARBA" id="ARBA00022490"/>
    </source>
</evidence>
<dbReference type="Pfam" id="PF02870">
    <property type="entry name" value="Methyltransf_1N"/>
    <property type="match status" value="1"/>
</dbReference>
<dbReference type="InterPro" id="IPR036388">
    <property type="entry name" value="WH-like_DNA-bd_sf"/>
</dbReference>
<dbReference type="InterPro" id="IPR014048">
    <property type="entry name" value="MethylDNA_cys_MeTrfase_DNA-bd"/>
</dbReference>
<evidence type="ECO:0000256" key="7">
    <source>
        <dbReference type="ARBA" id="ARBA00049348"/>
    </source>
</evidence>
<dbReference type="SUPFAM" id="SSF53155">
    <property type="entry name" value="Methylated DNA-protein cysteine methyltransferase domain"/>
    <property type="match status" value="1"/>
</dbReference>
<comment type="similarity">
    <text evidence="8">Belongs to the MGMT family.</text>
</comment>
<name>A0ABT4IEJ9_9EURY</name>
<comment type="catalytic activity">
    <reaction evidence="1 8">
        <text>a 4-O-methyl-thymidine in DNA + L-cysteinyl-[protein] = a thymidine in DNA + S-methyl-L-cysteinyl-[protein]</text>
        <dbReference type="Rhea" id="RHEA:53428"/>
        <dbReference type="Rhea" id="RHEA-COMP:10131"/>
        <dbReference type="Rhea" id="RHEA-COMP:10132"/>
        <dbReference type="Rhea" id="RHEA-COMP:13555"/>
        <dbReference type="Rhea" id="RHEA-COMP:13556"/>
        <dbReference type="ChEBI" id="CHEBI:29950"/>
        <dbReference type="ChEBI" id="CHEBI:82612"/>
        <dbReference type="ChEBI" id="CHEBI:137386"/>
        <dbReference type="ChEBI" id="CHEBI:137387"/>
        <dbReference type="EC" id="2.1.1.63"/>
    </reaction>
</comment>
<keyword evidence="4 8" id="KW-0808">Transferase</keyword>
<comment type="catalytic activity">
    <reaction evidence="7 8">
        <text>a 6-O-methyl-2'-deoxyguanosine in DNA + L-cysteinyl-[protein] = S-methyl-L-cysteinyl-[protein] + a 2'-deoxyguanosine in DNA</text>
        <dbReference type="Rhea" id="RHEA:24000"/>
        <dbReference type="Rhea" id="RHEA-COMP:10131"/>
        <dbReference type="Rhea" id="RHEA-COMP:10132"/>
        <dbReference type="Rhea" id="RHEA-COMP:11367"/>
        <dbReference type="Rhea" id="RHEA-COMP:11368"/>
        <dbReference type="ChEBI" id="CHEBI:29950"/>
        <dbReference type="ChEBI" id="CHEBI:82612"/>
        <dbReference type="ChEBI" id="CHEBI:85445"/>
        <dbReference type="ChEBI" id="CHEBI:85448"/>
        <dbReference type="EC" id="2.1.1.63"/>
    </reaction>
</comment>
<feature type="domain" description="Methylguanine DNA methyltransferase ribonuclease-like" evidence="10">
    <location>
        <begin position="6"/>
        <end position="78"/>
    </location>
</feature>
<dbReference type="RefSeq" id="WP_268924387.1">
    <property type="nucleotide sequence ID" value="NZ_JAPTGB010000004.1"/>
</dbReference>
<dbReference type="PANTHER" id="PTHR10815">
    <property type="entry name" value="METHYLATED-DNA--PROTEIN-CYSTEINE METHYLTRANSFERASE"/>
    <property type="match status" value="1"/>
</dbReference>
<dbReference type="PROSITE" id="PS00374">
    <property type="entry name" value="MGMT"/>
    <property type="match status" value="1"/>
</dbReference>
<evidence type="ECO:0000313" key="12">
    <source>
        <dbReference type="Proteomes" id="UP001141422"/>
    </source>
</evidence>
<dbReference type="EMBL" id="JAPTGB010000004">
    <property type="protein sequence ID" value="MCZ0860165.1"/>
    <property type="molecule type" value="Genomic_DNA"/>
</dbReference>